<keyword evidence="2" id="KW-1185">Reference proteome</keyword>
<dbReference type="AlphaFoldDB" id="A0A7C9PPP5"/>
<dbReference type="EMBL" id="JAAGWZ010000005">
    <property type="protein sequence ID" value="NEM92492.1"/>
    <property type="molecule type" value="Genomic_DNA"/>
</dbReference>
<organism evidence="1 2">
    <name type="scientific">Galbitalea soli</name>
    <dbReference type="NCBI Taxonomy" id="1268042"/>
    <lineage>
        <taxon>Bacteria</taxon>
        <taxon>Bacillati</taxon>
        <taxon>Actinomycetota</taxon>
        <taxon>Actinomycetes</taxon>
        <taxon>Micrococcales</taxon>
        <taxon>Microbacteriaceae</taxon>
        <taxon>Galbitalea</taxon>
    </lineage>
</organism>
<protein>
    <submittedName>
        <fullName evidence="1">Uncharacterized protein</fullName>
    </submittedName>
</protein>
<comment type="caution">
    <text evidence="1">The sequence shown here is derived from an EMBL/GenBank/DDBJ whole genome shotgun (WGS) entry which is preliminary data.</text>
</comment>
<dbReference type="RefSeq" id="WP_163474547.1">
    <property type="nucleotide sequence ID" value="NZ_JAAGWZ010000005.1"/>
</dbReference>
<dbReference type="Proteomes" id="UP000479756">
    <property type="component" value="Unassembled WGS sequence"/>
</dbReference>
<proteinExistence type="predicted"/>
<accession>A0A7C9PPP5</accession>
<gene>
    <name evidence="1" type="ORF">G3T37_14155</name>
</gene>
<evidence type="ECO:0000313" key="1">
    <source>
        <dbReference type="EMBL" id="NEM92492.1"/>
    </source>
</evidence>
<sequence>MPGKTVPSAEPSFVALTKGSAAEEYKRNIAAVPEPLPSGRAYPPGLPADFVPDPEDGLLEAGGARNVVWYTWLCAWESSYLDSFAAGDKAKTALAESMLERWATMDFYQNVEDDPEKGFITHVLDPMKLGDPSGVKQDYQSLCGELPTVAAK</sequence>
<reference evidence="1 2" key="1">
    <citation type="journal article" date="2014" name="Int. J. Syst. Evol. Microbiol.">
        <title>Description of Galbitalea soli gen. nov., sp. nov., and Frondihabitans sucicola sp. nov.</title>
        <authorList>
            <person name="Kim S.J."/>
            <person name="Lim J.M."/>
            <person name="Ahn J.H."/>
            <person name="Weon H.Y."/>
            <person name="Hamada M."/>
            <person name="Suzuki K."/>
            <person name="Ahn T.Y."/>
            <person name="Kwon S.W."/>
        </authorList>
    </citation>
    <scope>NUCLEOTIDE SEQUENCE [LARGE SCALE GENOMIC DNA]</scope>
    <source>
        <strain evidence="1 2">NBRC 108727</strain>
    </source>
</reference>
<evidence type="ECO:0000313" key="2">
    <source>
        <dbReference type="Proteomes" id="UP000479756"/>
    </source>
</evidence>
<name>A0A7C9PPP5_9MICO</name>